<dbReference type="Gene3D" id="6.10.140.1340">
    <property type="match status" value="1"/>
</dbReference>
<dbReference type="EMBL" id="WJPP01000001">
    <property type="protein sequence ID" value="MRH77427.1"/>
    <property type="molecule type" value="Genomic_DNA"/>
</dbReference>
<keyword evidence="1" id="KW-0812">Transmembrane</keyword>
<evidence type="ECO:0000256" key="1">
    <source>
        <dbReference type="SAM" id="Phobius"/>
    </source>
</evidence>
<keyword evidence="1" id="KW-0472">Membrane</keyword>
<feature type="transmembrane region" description="Helical" evidence="1">
    <location>
        <begin position="7"/>
        <end position="25"/>
    </location>
</feature>
<name>A0A6N7QSZ3_9GAMM</name>
<evidence type="ECO:0000313" key="4">
    <source>
        <dbReference type="Proteomes" id="UP000433788"/>
    </source>
</evidence>
<evidence type="ECO:0000313" key="3">
    <source>
        <dbReference type="EMBL" id="MRH77427.1"/>
    </source>
</evidence>
<reference evidence="3 4" key="1">
    <citation type="submission" date="2019-11" db="EMBL/GenBank/DDBJ databases">
        <authorList>
            <person name="Zhang X.Y."/>
        </authorList>
    </citation>
    <scope>NUCLEOTIDE SEQUENCE [LARGE SCALE GENOMIC DNA]</scope>
    <source>
        <strain evidence="3 4">C176</strain>
    </source>
</reference>
<organism evidence="3 4">
    <name type="scientific">Spiribacter salilacus</name>
    <dbReference type="NCBI Taxonomy" id="2664894"/>
    <lineage>
        <taxon>Bacteria</taxon>
        <taxon>Pseudomonadati</taxon>
        <taxon>Pseudomonadota</taxon>
        <taxon>Gammaproteobacteria</taxon>
        <taxon>Chromatiales</taxon>
        <taxon>Ectothiorhodospiraceae</taxon>
        <taxon>Spiribacter</taxon>
    </lineage>
</organism>
<dbReference type="Proteomes" id="UP000433788">
    <property type="component" value="Unassembled WGS sequence"/>
</dbReference>
<accession>A0A6N7QSZ3</accession>
<feature type="domain" description="Inner membrane protein YgaP-like transmembrane" evidence="2">
    <location>
        <begin position="2"/>
        <end position="56"/>
    </location>
</feature>
<comment type="caution">
    <text evidence="3">The sequence shown here is derived from an EMBL/GenBank/DDBJ whole genome shotgun (WGS) entry which is preliminary data.</text>
</comment>
<dbReference type="Pfam" id="PF11127">
    <property type="entry name" value="YgaP-like_TM"/>
    <property type="match status" value="1"/>
</dbReference>
<gene>
    <name evidence="3" type="ORF">GH984_01715</name>
</gene>
<keyword evidence="1" id="KW-1133">Transmembrane helix</keyword>
<keyword evidence="4" id="KW-1185">Reference proteome</keyword>
<sequence length="82" mass="8823">MTVNEGLRAMAGFFVLLSLALGTWVHPGWYLFTAFVGANLLQSAFTRWCPAIAILKMLGFKQECPINAIAGNQQKPGQAPGA</sequence>
<proteinExistence type="predicted"/>
<dbReference type="AlphaFoldDB" id="A0A6N7QSZ3"/>
<dbReference type="InterPro" id="IPR021309">
    <property type="entry name" value="YgaP-like_TM"/>
</dbReference>
<dbReference type="RefSeq" id="WP_153718476.1">
    <property type="nucleotide sequence ID" value="NZ_WJPP01000001.1"/>
</dbReference>
<protein>
    <submittedName>
        <fullName evidence="3">DUF2892 domain-containing protein</fullName>
    </submittedName>
</protein>
<evidence type="ECO:0000259" key="2">
    <source>
        <dbReference type="Pfam" id="PF11127"/>
    </source>
</evidence>